<evidence type="ECO:0000313" key="2">
    <source>
        <dbReference type="EMBL" id="GAB0057758.1"/>
    </source>
</evidence>
<protein>
    <recommendedName>
        <fullName evidence="1">Methyltransferase type 11 domain-containing protein</fullName>
    </recommendedName>
</protein>
<gene>
    <name evidence="2" type="ORF">SIID45300_02090</name>
</gene>
<dbReference type="Pfam" id="PF08241">
    <property type="entry name" value="Methyltransf_11"/>
    <property type="match status" value="1"/>
</dbReference>
<dbReference type="Gene3D" id="3.40.50.150">
    <property type="entry name" value="Vaccinia Virus protein VP39"/>
    <property type="match status" value="1"/>
</dbReference>
<sequence>MDAIRLQSWYNTPLGESSARLIADSMGRWLGGRPAERTLGFGFPHPYLKALTPHLGAILGASPAEMGVARWPKDGGNRIAQVRPDALPFPDESFDRIIMTHLLEGVQSPRATLRETWRVLVPGGRVLVLVPNRGGLWARRDMTPFGWGRPFSPSQLRVTLEESLFLSRQSCYALFMPPFQGKSWLGGAQAWEKAGARWFAPLGGVILCEAEKVVYAVPVIDAGNRLVKRPRRIPVPIGNNRVCERKETGL</sequence>
<organism evidence="2 3">
    <name type="scientific">Candidatus Magnetaquiglobus chichijimensis</name>
    <dbReference type="NCBI Taxonomy" id="3141448"/>
    <lineage>
        <taxon>Bacteria</taxon>
        <taxon>Pseudomonadati</taxon>
        <taxon>Pseudomonadota</taxon>
        <taxon>Magnetococcia</taxon>
        <taxon>Magnetococcales</taxon>
        <taxon>Candidatus Magnetaquicoccaceae</taxon>
        <taxon>Candidatus Magnetaquiglobus</taxon>
    </lineage>
</organism>
<dbReference type="CDD" id="cd02440">
    <property type="entry name" value="AdoMet_MTases"/>
    <property type="match status" value="1"/>
</dbReference>
<evidence type="ECO:0000259" key="1">
    <source>
        <dbReference type="Pfam" id="PF08241"/>
    </source>
</evidence>
<reference evidence="2 3" key="1">
    <citation type="submission" date="2024-05" db="EMBL/GenBank/DDBJ databases">
        <authorList>
            <consortium name="Candidatus Magnetaquicoccaceae bacterium FCR-1 genome sequencing consortium"/>
            <person name="Shimoshige H."/>
            <person name="Shimamura S."/>
            <person name="Taoka A."/>
            <person name="Kobayashi H."/>
            <person name="Maekawa T."/>
        </authorList>
    </citation>
    <scope>NUCLEOTIDE SEQUENCE [LARGE SCALE GENOMIC DNA]</scope>
    <source>
        <strain evidence="2 3">FCR-1</strain>
    </source>
</reference>
<proteinExistence type="predicted"/>
<dbReference type="RefSeq" id="WP_420905451.1">
    <property type="nucleotide sequence ID" value="NZ_BAAFGK010000004.1"/>
</dbReference>
<dbReference type="Proteomes" id="UP001628193">
    <property type="component" value="Unassembled WGS sequence"/>
</dbReference>
<dbReference type="InterPro" id="IPR029063">
    <property type="entry name" value="SAM-dependent_MTases_sf"/>
</dbReference>
<accession>A0ABQ0CA55</accession>
<reference evidence="2 3" key="2">
    <citation type="submission" date="2024-09" db="EMBL/GenBank/DDBJ databases">
        <title>Draft genome sequence of Candidatus Magnetaquicoccaceae bacterium FCR-1.</title>
        <authorList>
            <person name="Shimoshige H."/>
            <person name="Shimamura S."/>
            <person name="Taoka A."/>
            <person name="Kobayashi H."/>
            <person name="Maekawa T."/>
        </authorList>
    </citation>
    <scope>NUCLEOTIDE SEQUENCE [LARGE SCALE GENOMIC DNA]</scope>
    <source>
        <strain evidence="2 3">FCR-1</strain>
    </source>
</reference>
<dbReference type="SUPFAM" id="SSF53335">
    <property type="entry name" value="S-adenosyl-L-methionine-dependent methyltransferases"/>
    <property type="match status" value="1"/>
</dbReference>
<evidence type="ECO:0000313" key="3">
    <source>
        <dbReference type="Proteomes" id="UP001628193"/>
    </source>
</evidence>
<keyword evidence="3" id="KW-1185">Reference proteome</keyword>
<comment type="caution">
    <text evidence="2">The sequence shown here is derived from an EMBL/GenBank/DDBJ whole genome shotgun (WGS) entry which is preliminary data.</text>
</comment>
<dbReference type="EMBL" id="BAAFGK010000004">
    <property type="protein sequence ID" value="GAB0057758.1"/>
    <property type="molecule type" value="Genomic_DNA"/>
</dbReference>
<name>A0ABQ0CA55_9PROT</name>
<dbReference type="InterPro" id="IPR013216">
    <property type="entry name" value="Methyltransf_11"/>
</dbReference>
<feature type="domain" description="Methyltransferase type 11" evidence="1">
    <location>
        <begin position="45"/>
        <end position="127"/>
    </location>
</feature>